<comment type="subunit">
    <text evidence="3">Component of a cohesin-like complex composed of ScpA, ScpB and the Smc homodimer, in which ScpA and ScpB bind to the head domain of Smc. The presence of the three proteins is required for the association of the complex with DNA.</text>
</comment>
<comment type="subcellular location">
    <subcellularLocation>
        <location evidence="3">Cytoplasm</location>
    </subcellularLocation>
    <text evidence="3">Associated with two foci at the outer edges of the nucleoid region in young cells, and at four foci within both cell halves in older cells.</text>
</comment>
<sequence length="258" mass="30597">MSYKIKLDIFEGPFDLLVYLIENAEMNIYDIQVSEITKQYMEYVERMQALDVILAGEFMVLAAALIEIKSKMLLPKIKPEGSEALYEDPRTELVQRILEYKKFKAAAELLEQQEAQNLRIYEKPKEDLAPYTKEPDEYLNLDLAQFVKAFHIFLQKKKKLEEIKKNYERVERQKISIESTIDYIKNLFRLKDKKRLSFRELLKPQTSRYEVVLTFVSMLEMIRQKSIMVKQNINFGEITLSLRSNEEDQPQEERSTIS</sequence>
<evidence type="ECO:0000256" key="3">
    <source>
        <dbReference type="HAMAP-Rule" id="MF_01805"/>
    </source>
</evidence>
<keyword evidence="1 3" id="KW-0159">Chromosome partition</keyword>
<keyword evidence="3" id="KW-0132">Cell division</keyword>
<dbReference type="PANTHER" id="PTHR33969">
    <property type="entry name" value="SEGREGATION AND CONDENSATION PROTEIN A"/>
    <property type="match status" value="1"/>
</dbReference>
<gene>
    <name evidence="3" type="primary">scpA</name>
    <name evidence="5" type="ORF">KCX82_20195</name>
</gene>
<dbReference type="AlphaFoldDB" id="A0A8J7W6T7"/>
<organism evidence="5 6">
    <name type="scientific">Sinanaerobacter chloroacetimidivorans</name>
    <dbReference type="NCBI Taxonomy" id="2818044"/>
    <lineage>
        <taxon>Bacteria</taxon>
        <taxon>Bacillati</taxon>
        <taxon>Bacillota</taxon>
        <taxon>Clostridia</taxon>
        <taxon>Peptostreptococcales</taxon>
        <taxon>Anaerovoracaceae</taxon>
        <taxon>Sinanaerobacter</taxon>
    </lineage>
</organism>
<evidence type="ECO:0000256" key="1">
    <source>
        <dbReference type="ARBA" id="ARBA00022829"/>
    </source>
</evidence>
<keyword evidence="3" id="KW-0963">Cytoplasm</keyword>
<accession>A0A8J7W6T7</accession>
<dbReference type="GO" id="GO:0051301">
    <property type="term" value="P:cell division"/>
    <property type="evidence" value="ECO:0007669"/>
    <property type="project" value="UniProtKB-KW"/>
</dbReference>
<dbReference type="GO" id="GO:0007059">
    <property type="term" value="P:chromosome segregation"/>
    <property type="evidence" value="ECO:0007669"/>
    <property type="project" value="UniProtKB-UniRule"/>
</dbReference>
<reference evidence="5" key="1">
    <citation type="submission" date="2021-04" db="EMBL/GenBank/DDBJ databases">
        <title>Sinoanaerobacter chloroacetimidivorans sp. nov., an obligate anaerobic bacterium isolated from anaerobic sludge.</title>
        <authorList>
            <person name="Bao Y."/>
        </authorList>
    </citation>
    <scope>NUCLEOTIDE SEQUENCE</scope>
    <source>
        <strain evidence="5">BAD-6</strain>
    </source>
</reference>
<proteinExistence type="inferred from homology"/>
<dbReference type="Proteomes" id="UP000675664">
    <property type="component" value="Unassembled WGS sequence"/>
</dbReference>
<dbReference type="HAMAP" id="MF_01805">
    <property type="entry name" value="ScpA"/>
    <property type="match status" value="1"/>
</dbReference>
<name>A0A8J7W6T7_9FIRM</name>
<dbReference type="GO" id="GO:0006260">
    <property type="term" value="P:DNA replication"/>
    <property type="evidence" value="ECO:0007669"/>
    <property type="project" value="UniProtKB-UniRule"/>
</dbReference>
<comment type="function">
    <text evidence="3">Participates in chromosomal partition during cell division. May act via the formation of a condensin-like complex containing Smc and ScpB that pull DNA away from mid-cell into both cell halves.</text>
</comment>
<feature type="coiled-coil region" evidence="4">
    <location>
        <begin position="153"/>
        <end position="180"/>
    </location>
</feature>
<protein>
    <recommendedName>
        <fullName evidence="2 3">Segregation and condensation protein A</fullName>
    </recommendedName>
</protein>
<keyword evidence="6" id="KW-1185">Reference proteome</keyword>
<evidence type="ECO:0000313" key="6">
    <source>
        <dbReference type="Proteomes" id="UP000675664"/>
    </source>
</evidence>
<evidence type="ECO:0000256" key="4">
    <source>
        <dbReference type="SAM" id="Coils"/>
    </source>
</evidence>
<dbReference type="Gene3D" id="6.10.250.2410">
    <property type="match status" value="1"/>
</dbReference>
<evidence type="ECO:0000313" key="5">
    <source>
        <dbReference type="EMBL" id="MBR0600210.1"/>
    </source>
</evidence>
<dbReference type="InterPro" id="IPR023093">
    <property type="entry name" value="ScpA-like_C"/>
</dbReference>
<keyword evidence="4" id="KW-0175">Coiled coil</keyword>
<dbReference type="InterPro" id="IPR003768">
    <property type="entry name" value="ScpA"/>
</dbReference>
<dbReference type="Pfam" id="PF02616">
    <property type="entry name" value="SMC_ScpA"/>
    <property type="match status" value="1"/>
</dbReference>
<dbReference type="Gene3D" id="1.10.10.580">
    <property type="entry name" value="Structural maintenance of chromosome 1. Chain E"/>
    <property type="match status" value="1"/>
</dbReference>
<dbReference type="PANTHER" id="PTHR33969:SF2">
    <property type="entry name" value="SEGREGATION AND CONDENSATION PROTEIN A"/>
    <property type="match status" value="1"/>
</dbReference>
<dbReference type="RefSeq" id="WP_227020324.1">
    <property type="nucleotide sequence ID" value="NZ_JAGSND010000022.1"/>
</dbReference>
<evidence type="ECO:0000256" key="2">
    <source>
        <dbReference type="ARBA" id="ARBA00044777"/>
    </source>
</evidence>
<reference evidence="5" key="2">
    <citation type="submission" date="2021-04" db="EMBL/GenBank/DDBJ databases">
        <authorList>
            <person name="Liu J."/>
        </authorList>
    </citation>
    <scope>NUCLEOTIDE SEQUENCE</scope>
    <source>
        <strain evidence="5">BAD-6</strain>
    </source>
</reference>
<comment type="similarity">
    <text evidence="3">Belongs to the ScpA family.</text>
</comment>
<dbReference type="EMBL" id="JAGSND010000022">
    <property type="protein sequence ID" value="MBR0600210.1"/>
    <property type="molecule type" value="Genomic_DNA"/>
</dbReference>
<keyword evidence="3" id="KW-0131">Cell cycle</keyword>
<dbReference type="GO" id="GO:0005737">
    <property type="term" value="C:cytoplasm"/>
    <property type="evidence" value="ECO:0007669"/>
    <property type="project" value="UniProtKB-SubCell"/>
</dbReference>
<comment type="caution">
    <text evidence="5">The sequence shown here is derived from an EMBL/GenBank/DDBJ whole genome shotgun (WGS) entry which is preliminary data.</text>
</comment>